<dbReference type="CDD" id="cd00167">
    <property type="entry name" value="SANT"/>
    <property type="match status" value="1"/>
</dbReference>
<dbReference type="InterPro" id="IPR036388">
    <property type="entry name" value="WH-like_DNA-bd_sf"/>
</dbReference>
<accession>A0A7I8K7P2</accession>
<feature type="region of interest" description="Disordered" evidence="10">
    <location>
        <begin position="907"/>
        <end position="946"/>
    </location>
</feature>
<evidence type="ECO:0000259" key="13">
    <source>
        <dbReference type="PROSITE" id="PS50934"/>
    </source>
</evidence>
<dbReference type="Pfam" id="PF16495">
    <property type="entry name" value="SWIRM-assoc_1"/>
    <property type="match status" value="1"/>
</dbReference>
<feature type="domain" description="SANT" evidence="14">
    <location>
        <begin position="365"/>
        <end position="416"/>
    </location>
</feature>
<keyword evidence="17" id="KW-1185">Reference proteome</keyword>
<dbReference type="EMBL" id="LR746266">
    <property type="protein sequence ID" value="CAA7393668.1"/>
    <property type="molecule type" value="Genomic_DNA"/>
</dbReference>
<feature type="compositionally biased region" description="Basic and acidic residues" evidence="10">
    <location>
        <begin position="469"/>
        <end position="479"/>
    </location>
</feature>
<feature type="compositionally biased region" description="Basic and acidic residues" evidence="10">
    <location>
        <begin position="632"/>
        <end position="649"/>
    </location>
</feature>
<evidence type="ECO:0000256" key="10">
    <source>
        <dbReference type="SAM" id="MobiDB-lite"/>
    </source>
</evidence>
<dbReference type="SMART" id="SM00717">
    <property type="entry name" value="SANT"/>
    <property type="match status" value="1"/>
</dbReference>
<feature type="compositionally biased region" description="Low complexity" evidence="10">
    <location>
        <begin position="8"/>
        <end position="21"/>
    </location>
</feature>
<dbReference type="GO" id="GO:0005634">
    <property type="term" value="C:nucleus"/>
    <property type="evidence" value="ECO:0007669"/>
    <property type="project" value="UniProtKB-ARBA"/>
</dbReference>
<feature type="compositionally biased region" description="Basic and acidic residues" evidence="10">
    <location>
        <begin position="739"/>
        <end position="751"/>
    </location>
</feature>
<dbReference type="InterPro" id="IPR007526">
    <property type="entry name" value="SWIRM"/>
</dbReference>
<dbReference type="GO" id="GO:0003677">
    <property type="term" value="F:DNA binding"/>
    <property type="evidence" value="ECO:0007669"/>
    <property type="project" value="UniProtKB-KW"/>
</dbReference>
<evidence type="ECO:0000256" key="2">
    <source>
        <dbReference type="ARBA" id="ARBA00022771"/>
    </source>
</evidence>
<keyword evidence="4" id="KW-0805">Transcription regulation</keyword>
<dbReference type="GO" id="GO:0008270">
    <property type="term" value="F:zinc ion binding"/>
    <property type="evidence" value="ECO:0007669"/>
    <property type="project" value="UniProtKB-KW"/>
</dbReference>
<dbReference type="Proteomes" id="UP000663760">
    <property type="component" value="Chromosome 3"/>
</dbReference>
<name>A0A7I8K7P2_SPIIN</name>
<feature type="domain" description="HTH myb-type" evidence="15">
    <location>
        <begin position="362"/>
        <end position="404"/>
    </location>
</feature>
<feature type="compositionally biased region" description="Polar residues" evidence="10">
    <location>
        <begin position="75"/>
        <end position="88"/>
    </location>
</feature>
<protein>
    <submittedName>
        <fullName evidence="16">Uncharacterized protein</fullName>
    </submittedName>
</protein>
<dbReference type="InterPro" id="IPR017884">
    <property type="entry name" value="SANT_dom"/>
</dbReference>
<evidence type="ECO:0000256" key="8">
    <source>
        <dbReference type="PROSITE-ProRule" id="PRU00228"/>
    </source>
</evidence>
<feature type="region of interest" description="Disordered" evidence="10">
    <location>
        <begin position="1"/>
        <end position="130"/>
    </location>
</feature>
<feature type="compositionally biased region" description="Basic and acidic residues" evidence="10">
    <location>
        <begin position="446"/>
        <end position="461"/>
    </location>
</feature>
<dbReference type="PROSITE" id="PS50090">
    <property type="entry name" value="MYB_LIKE"/>
    <property type="match status" value="1"/>
</dbReference>
<dbReference type="Gene3D" id="1.10.10.60">
    <property type="entry name" value="Homeodomain-like"/>
    <property type="match status" value="1"/>
</dbReference>
<dbReference type="PROSITE" id="PS01357">
    <property type="entry name" value="ZF_ZZ_1"/>
    <property type="match status" value="1"/>
</dbReference>
<evidence type="ECO:0000256" key="9">
    <source>
        <dbReference type="SAM" id="Coils"/>
    </source>
</evidence>
<dbReference type="PROSITE" id="PS51294">
    <property type="entry name" value="HTH_MYB"/>
    <property type="match status" value="1"/>
</dbReference>
<dbReference type="OrthoDB" id="118550at2759"/>
<dbReference type="Pfam" id="PF00569">
    <property type="entry name" value="ZZ"/>
    <property type="match status" value="1"/>
</dbReference>
<dbReference type="InterPro" id="IPR043145">
    <property type="entry name" value="Znf_ZZ_sf"/>
</dbReference>
<evidence type="ECO:0000256" key="1">
    <source>
        <dbReference type="ARBA" id="ARBA00022723"/>
    </source>
</evidence>
<evidence type="ECO:0000259" key="15">
    <source>
        <dbReference type="PROSITE" id="PS51294"/>
    </source>
</evidence>
<dbReference type="InterPro" id="IPR017930">
    <property type="entry name" value="Myb_dom"/>
</dbReference>
<evidence type="ECO:0000259" key="11">
    <source>
        <dbReference type="PROSITE" id="PS50090"/>
    </source>
</evidence>
<dbReference type="InterPro" id="IPR041984">
    <property type="entry name" value="Rsc8/Ssr1/Ssr2_ZZ"/>
</dbReference>
<dbReference type="FunFam" id="1.10.10.60:FF:000014">
    <property type="entry name" value="SWI/SNF complex subunit SMARCC2 isoform C"/>
    <property type="match status" value="1"/>
</dbReference>
<dbReference type="InterPro" id="IPR000433">
    <property type="entry name" value="Znf_ZZ"/>
</dbReference>
<dbReference type="AlphaFoldDB" id="A0A7I8K7P2"/>
<dbReference type="PANTHER" id="PTHR12802:SF41">
    <property type="entry name" value="BRAHMA ASSOCIATED PROTEIN 155 KDA"/>
    <property type="match status" value="1"/>
</dbReference>
<dbReference type="InterPro" id="IPR032451">
    <property type="entry name" value="SMARCC_C"/>
</dbReference>
<feature type="compositionally biased region" description="Low complexity" evidence="10">
    <location>
        <begin position="93"/>
        <end position="107"/>
    </location>
</feature>
<feature type="region of interest" description="Disordered" evidence="10">
    <location>
        <begin position="424"/>
        <end position="487"/>
    </location>
</feature>
<feature type="compositionally biased region" description="Polar residues" evidence="10">
    <location>
        <begin position="656"/>
        <end position="665"/>
    </location>
</feature>
<keyword evidence="5" id="KW-0238">DNA-binding</keyword>
<feature type="compositionally biased region" description="Low complexity" evidence="10">
    <location>
        <begin position="39"/>
        <end position="51"/>
    </location>
</feature>
<sequence length="946" mass="102612">MEEKGREAPLTANAEAAATETLGEGSRRRATGTKRKGPSGASSFSSYSTPSKRLAKERNLPSFHSYAHNGPVTRARQSPNKFSATAASPQVLAEQPAASGAADAAGCGENGGSGERMTGEGEELDSMGGPVVDADFDVIRTRESNVHVVPTHAGWFSWERIHHLEEQTMDSFFNGKSEKRTPEIYQKIRNSIMEKFHSDPQTNIESKYLSELDVGDIPARQEVMDFLDHWGLINFHPFPPGASNASVSKMEGSAKTASLSERLYRFEMSYPAPRLAPKKFDPLAPAMPPRLFSESAMVDDLVRPEGPSVEYHCNSCSADCSRKRYHCQKQADFDLCTECYNDGKFGSGMTPADFILMEPAEAPGTGGGSWTDQETLLLLEALELYGENWNEIAEHVATKTKTQCMLHFVQMPIEDPFLVDDANTDENLSRNGNNVPFSKNSSASDAPEKIDTEITESEGRHAASSTSITEEKEDCKTEPAQETSSSSIAVSALRTAFLATGSLVKEGEPLSFADAGNPVMTLAAFLVALVDHDLALSSSRSSLKAITEESPGIQLATRHCFSLENPPKHQKDEQSNGSEGAQMEEAQAPATKVNDEPDNGIEKTDRTASPPDKLPRVSSEECAQDQVANKSTVKDVSVKEATPMKDSHDLSFPVGKSSQTSTGDSHQLCLPIEKTSDNNVNGSNDLNRHGESSLNTTMESRKAQADEVTPSTTDETKTKDFTSPKGSDYSLTDEQMQDAVKDSGKDSDHVISLEGGKQPFETSKALNMLPTEEKGHLNGIDSDSALGTKEPAGDDDPKSAVSNGERDSKSHKTEDEVSIAKIRRAAVSALSAAAVNAKILVDQEENQIRHLASLVIEKQLRKLEIKLALFGEIESAISRAREQLDRARQRLLHERAQIIAARLGLPASSSRSIPPSLPPTKFAMAQGFAGPRPSNLAPQKFPFKRQ</sequence>
<dbReference type="SMART" id="SM00291">
    <property type="entry name" value="ZnF_ZZ"/>
    <property type="match status" value="1"/>
</dbReference>
<evidence type="ECO:0000259" key="12">
    <source>
        <dbReference type="PROSITE" id="PS50135"/>
    </source>
</evidence>
<evidence type="ECO:0000256" key="5">
    <source>
        <dbReference type="ARBA" id="ARBA00023125"/>
    </source>
</evidence>
<evidence type="ECO:0000256" key="4">
    <source>
        <dbReference type="ARBA" id="ARBA00023015"/>
    </source>
</evidence>
<dbReference type="Pfam" id="PF00249">
    <property type="entry name" value="Myb_DNA-binding"/>
    <property type="match status" value="1"/>
</dbReference>
<dbReference type="SUPFAM" id="SSF57850">
    <property type="entry name" value="RING/U-box"/>
    <property type="match status" value="1"/>
</dbReference>
<feature type="compositionally biased region" description="Basic residues" evidence="10">
    <location>
        <begin position="28"/>
        <end position="37"/>
    </location>
</feature>
<feature type="domain" description="ZZ-type" evidence="12">
    <location>
        <begin position="308"/>
        <end position="362"/>
    </location>
</feature>
<feature type="compositionally biased region" description="Basic and acidic residues" evidence="10">
    <location>
        <begin position="791"/>
        <end position="815"/>
    </location>
</feature>
<feature type="region of interest" description="Disordered" evidence="10">
    <location>
        <begin position="563"/>
        <end position="817"/>
    </location>
</feature>
<evidence type="ECO:0000256" key="3">
    <source>
        <dbReference type="ARBA" id="ARBA00022833"/>
    </source>
</evidence>
<keyword evidence="3" id="KW-0862">Zinc</keyword>
<feature type="domain" description="SWIRM" evidence="13">
    <location>
        <begin position="147"/>
        <end position="244"/>
    </location>
</feature>
<dbReference type="CDD" id="cd02336">
    <property type="entry name" value="ZZ_RSC8"/>
    <property type="match status" value="1"/>
</dbReference>
<keyword evidence="7" id="KW-0539">Nucleus</keyword>
<dbReference type="InterPro" id="IPR009057">
    <property type="entry name" value="Homeodomain-like_sf"/>
</dbReference>
<feature type="domain" description="Myb-like" evidence="11">
    <location>
        <begin position="362"/>
        <end position="412"/>
    </location>
</feature>
<evidence type="ECO:0000256" key="7">
    <source>
        <dbReference type="ARBA" id="ARBA00023242"/>
    </source>
</evidence>
<evidence type="ECO:0000259" key="14">
    <source>
        <dbReference type="PROSITE" id="PS51293"/>
    </source>
</evidence>
<reference evidence="16" key="1">
    <citation type="submission" date="2020-02" db="EMBL/GenBank/DDBJ databases">
        <authorList>
            <person name="Scholz U."/>
            <person name="Mascher M."/>
            <person name="Fiebig A."/>
        </authorList>
    </citation>
    <scope>NUCLEOTIDE SEQUENCE</scope>
</reference>
<gene>
    <name evidence="16" type="ORF">SI8410_03004388</name>
</gene>
<keyword evidence="6" id="KW-0804">Transcription</keyword>
<dbReference type="PROSITE" id="PS51293">
    <property type="entry name" value="SANT"/>
    <property type="match status" value="1"/>
</dbReference>
<organism evidence="16 17">
    <name type="scientific">Spirodela intermedia</name>
    <name type="common">Intermediate duckweed</name>
    <dbReference type="NCBI Taxonomy" id="51605"/>
    <lineage>
        <taxon>Eukaryota</taxon>
        <taxon>Viridiplantae</taxon>
        <taxon>Streptophyta</taxon>
        <taxon>Embryophyta</taxon>
        <taxon>Tracheophyta</taxon>
        <taxon>Spermatophyta</taxon>
        <taxon>Magnoliopsida</taxon>
        <taxon>Liliopsida</taxon>
        <taxon>Araceae</taxon>
        <taxon>Lemnoideae</taxon>
        <taxon>Spirodela</taxon>
    </lineage>
</organism>
<dbReference type="InterPro" id="IPR001005">
    <property type="entry name" value="SANT/Myb"/>
</dbReference>
<feature type="coiled-coil region" evidence="9">
    <location>
        <begin position="870"/>
        <end position="897"/>
    </location>
</feature>
<evidence type="ECO:0000313" key="16">
    <source>
        <dbReference type="EMBL" id="CAA7393668.1"/>
    </source>
</evidence>
<keyword evidence="1" id="KW-0479">Metal-binding</keyword>
<dbReference type="Gene3D" id="3.30.60.90">
    <property type="match status" value="1"/>
</dbReference>
<dbReference type="PROSITE" id="PS50934">
    <property type="entry name" value="SWIRM"/>
    <property type="match status" value="1"/>
</dbReference>
<feature type="compositionally biased region" description="Polar residues" evidence="10">
    <location>
        <begin position="425"/>
        <end position="444"/>
    </location>
</feature>
<dbReference type="Pfam" id="PF04433">
    <property type="entry name" value="SWIRM"/>
    <property type="match status" value="1"/>
</dbReference>
<keyword evidence="9" id="KW-0175">Coiled coil</keyword>
<dbReference type="Gene3D" id="1.10.10.10">
    <property type="entry name" value="Winged helix-like DNA-binding domain superfamily/Winged helix DNA-binding domain"/>
    <property type="match status" value="1"/>
</dbReference>
<dbReference type="PROSITE" id="PS50135">
    <property type="entry name" value="ZF_ZZ_2"/>
    <property type="match status" value="1"/>
</dbReference>
<proteinExistence type="predicted"/>
<keyword evidence="2 8" id="KW-0863">Zinc-finger</keyword>
<dbReference type="PANTHER" id="PTHR12802">
    <property type="entry name" value="SWI/SNF COMPLEX-RELATED"/>
    <property type="match status" value="1"/>
</dbReference>
<dbReference type="SUPFAM" id="SSF46689">
    <property type="entry name" value="Homeodomain-like"/>
    <property type="match status" value="2"/>
</dbReference>
<evidence type="ECO:0000256" key="6">
    <source>
        <dbReference type="ARBA" id="ARBA00023163"/>
    </source>
</evidence>
<evidence type="ECO:0000313" key="17">
    <source>
        <dbReference type="Proteomes" id="UP000663760"/>
    </source>
</evidence>